<keyword evidence="1" id="KW-1133">Transmembrane helix</keyword>
<feature type="transmembrane region" description="Helical" evidence="1">
    <location>
        <begin position="185"/>
        <end position="207"/>
    </location>
</feature>
<evidence type="ECO:0000256" key="1">
    <source>
        <dbReference type="SAM" id="Phobius"/>
    </source>
</evidence>
<keyword evidence="1" id="KW-0812">Transmembrane</keyword>
<accession>A0A7M2SNJ8</accession>
<evidence type="ECO:0000313" key="3">
    <source>
        <dbReference type="Proteomes" id="UP000594205"/>
    </source>
</evidence>
<reference evidence="2 3" key="1">
    <citation type="submission" date="2020-10" db="EMBL/GenBank/DDBJ databases">
        <title>Streptomyces ferrugineus complate genome analysis.</title>
        <authorList>
            <person name="Anwar N."/>
        </authorList>
    </citation>
    <scope>NUCLEOTIDE SEQUENCE [LARGE SCALE GENOMIC DNA]</scope>
    <source>
        <strain evidence="2 3">CCTCC AA2014009</strain>
    </source>
</reference>
<keyword evidence="3" id="KW-1185">Reference proteome</keyword>
<dbReference type="AlphaFoldDB" id="A0A7M2SNJ8"/>
<evidence type="ECO:0000313" key="2">
    <source>
        <dbReference type="EMBL" id="QOV37255.1"/>
    </source>
</evidence>
<dbReference type="Proteomes" id="UP000594205">
    <property type="component" value="Chromosome"/>
</dbReference>
<gene>
    <name evidence="2" type="ORF">IM697_01980</name>
</gene>
<dbReference type="EMBL" id="CP063373">
    <property type="protein sequence ID" value="QOV37255.1"/>
    <property type="molecule type" value="Genomic_DNA"/>
</dbReference>
<dbReference type="KEGG" id="sfeu:IM697_01980"/>
<proteinExistence type="predicted"/>
<feature type="transmembrane region" description="Helical" evidence="1">
    <location>
        <begin position="18"/>
        <end position="35"/>
    </location>
</feature>
<feature type="transmembrane region" description="Helical" evidence="1">
    <location>
        <begin position="92"/>
        <end position="113"/>
    </location>
</feature>
<name>A0A7M2SNJ8_9ACTN</name>
<protein>
    <submittedName>
        <fullName evidence="2">Uncharacterized protein</fullName>
    </submittedName>
</protein>
<feature type="transmembrane region" description="Helical" evidence="1">
    <location>
        <begin position="41"/>
        <end position="62"/>
    </location>
</feature>
<feature type="transmembrane region" description="Helical" evidence="1">
    <location>
        <begin position="144"/>
        <end position="164"/>
    </location>
</feature>
<keyword evidence="1" id="KW-0472">Membrane</keyword>
<sequence>MLDTVPPASRARARADRCARFGGLAAGALLSLYMIDAPGELGSGVLAAIPGFGLCAMAGVLLGEHITARPRGTVRTAGLAPRRIRDYVPPRLTALLLIEASLLIALLVTATAIGSPDDMGRAGRALTMTCSGVTESSGPWPGFFYARPTFISLAIGTGACGYALRHITRRPGDEQERRKRAEAITAAWGLLVSAPLAGTAWFAAGSLRGLDCDGTLGSVAAWILLPVCLVSLGTAIWCLFTVLAPKAAQR</sequence>
<dbReference type="RefSeq" id="WP_194044113.1">
    <property type="nucleotide sequence ID" value="NZ_CP063373.1"/>
</dbReference>
<feature type="transmembrane region" description="Helical" evidence="1">
    <location>
        <begin position="219"/>
        <end position="244"/>
    </location>
</feature>
<organism evidence="2 3">
    <name type="scientific">Streptomyces ferrugineus</name>
    <dbReference type="NCBI Taxonomy" id="1413221"/>
    <lineage>
        <taxon>Bacteria</taxon>
        <taxon>Bacillati</taxon>
        <taxon>Actinomycetota</taxon>
        <taxon>Actinomycetes</taxon>
        <taxon>Kitasatosporales</taxon>
        <taxon>Streptomycetaceae</taxon>
        <taxon>Streptomyces</taxon>
    </lineage>
</organism>